<feature type="compositionally biased region" description="Acidic residues" evidence="1">
    <location>
        <begin position="600"/>
        <end position="620"/>
    </location>
</feature>
<feature type="compositionally biased region" description="Low complexity" evidence="1">
    <location>
        <begin position="94"/>
        <end position="111"/>
    </location>
</feature>
<dbReference type="AlphaFoldDB" id="A0AA88M8H8"/>
<dbReference type="PANTHER" id="PTHR14523">
    <property type="entry name" value="UNCHARACTERIZED PROTEIN C17ORF53 HOMOLOG"/>
    <property type="match status" value="1"/>
</dbReference>
<name>A0AA88M8H8_CHASR</name>
<keyword evidence="4" id="KW-1185">Reference proteome</keyword>
<dbReference type="Proteomes" id="UP001187415">
    <property type="component" value="Unassembled WGS sequence"/>
</dbReference>
<comment type="caution">
    <text evidence="3">The sequence shown here is derived from an EMBL/GenBank/DDBJ whole genome shotgun (WGS) entry which is preliminary data.</text>
</comment>
<feature type="region of interest" description="Disordered" evidence="1">
    <location>
        <begin position="168"/>
        <end position="211"/>
    </location>
</feature>
<dbReference type="InterPro" id="IPR028045">
    <property type="entry name" value="HROB"/>
</dbReference>
<feature type="domain" description="Homologous recombination OB-fold protein OB-fold" evidence="2">
    <location>
        <begin position="431"/>
        <end position="514"/>
    </location>
</feature>
<reference evidence="3" key="1">
    <citation type="submission" date="2023-07" db="EMBL/GenBank/DDBJ databases">
        <title>Chromosome-level Genome Assembly of Striped Snakehead (Channa striata).</title>
        <authorList>
            <person name="Liu H."/>
        </authorList>
    </citation>
    <scope>NUCLEOTIDE SEQUENCE</scope>
    <source>
        <strain evidence="3">Gz</strain>
        <tissue evidence="3">Muscle</tissue>
    </source>
</reference>
<feature type="region of interest" description="Disordered" evidence="1">
    <location>
        <begin position="319"/>
        <end position="343"/>
    </location>
</feature>
<evidence type="ECO:0000256" key="1">
    <source>
        <dbReference type="SAM" id="MobiDB-lite"/>
    </source>
</evidence>
<feature type="compositionally biased region" description="Basic and acidic residues" evidence="1">
    <location>
        <begin position="557"/>
        <end position="570"/>
    </location>
</feature>
<evidence type="ECO:0000259" key="2">
    <source>
        <dbReference type="Pfam" id="PF15072"/>
    </source>
</evidence>
<protein>
    <recommendedName>
        <fullName evidence="2">Homologous recombination OB-fold protein OB-fold domain-containing protein</fullName>
    </recommendedName>
</protein>
<dbReference type="PANTHER" id="PTHR14523:SF1">
    <property type="entry name" value="HOMOLOGOUS RECOMBINATION OB-FOLD PROTEIN"/>
    <property type="match status" value="1"/>
</dbReference>
<gene>
    <name evidence="3" type="ORF">Q5P01_016998</name>
</gene>
<organism evidence="3 4">
    <name type="scientific">Channa striata</name>
    <name type="common">Snakehead murrel</name>
    <name type="synonym">Ophicephalus striatus</name>
    <dbReference type="NCBI Taxonomy" id="64152"/>
    <lineage>
        <taxon>Eukaryota</taxon>
        <taxon>Metazoa</taxon>
        <taxon>Chordata</taxon>
        <taxon>Craniata</taxon>
        <taxon>Vertebrata</taxon>
        <taxon>Euteleostomi</taxon>
        <taxon>Actinopterygii</taxon>
        <taxon>Neopterygii</taxon>
        <taxon>Teleostei</taxon>
        <taxon>Neoteleostei</taxon>
        <taxon>Acanthomorphata</taxon>
        <taxon>Anabantaria</taxon>
        <taxon>Anabantiformes</taxon>
        <taxon>Channoidei</taxon>
        <taxon>Channidae</taxon>
        <taxon>Channa</taxon>
    </lineage>
</organism>
<dbReference type="GO" id="GO:0000725">
    <property type="term" value="P:recombinational repair"/>
    <property type="evidence" value="ECO:0007669"/>
    <property type="project" value="InterPro"/>
</dbReference>
<dbReference type="InterPro" id="IPR058570">
    <property type="entry name" value="HROB_OB"/>
</dbReference>
<sequence length="620" mass="66035">MTCKLSGLFSSGEDFDDEDLLGTDWAVPSASGPADVAAAVSSCALRASSVAHRVPEEICLQQTGETSAALCNGSASRSSTHTAAGQTVAQGLRQLSSSSSSSAQHPSSHLPKLNNTHSVVASKQSHANPCVAQDDDFDDWDVDLADLDECDGQMGQLLHPPVFAPPGPTVEPVSSSAKLLRPPTCGGIQTRPERTTKKHSTAHQPLGSCIENTAPRTPSGLHVRSAAPHPAVVSGPPHSPVVFPGFTASSPVPSPISRTLIRPQHPQRSLATPRPILQGTGLFETVSTASPSSPSSTLSPHPIHTPVLTNRLVQLVSASSKLPKKRPHSELHRPRTRRFPGPAGLLPQQPQGHSLDEIVVSVPQTPARGVVARQPSQGSSSQTEEDEFSGGAWATMKAEMGLDERNPSCFLHSYSVVMVLRKAALKQLAKNKVPNMAVLLKSIIHTHADAKAVFKDPTGEMQGTVHRRLLEDRVEELKVGAVLLLKQVGVFSPSHRNHYLNVTPNNLLKIYNPDGVSLCSTKLPPLVLEPMLSSPSPHTVLREPVSQMQLVFDEEDDRGHVEGRCTKGGEDPQAPAHTILGSSKGPQEPAGNPAPQDPGWDADDDLDELLGELPEDTYSF</sequence>
<evidence type="ECO:0000313" key="3">
    <source>
        <dbReference type="EMBL" id="KAK2833109.1"/>
    </source>
</evidence>
<feature type="region of interest" description="Disordered" evidence="1">
    <location>
        <begin position="370"/>
        <end position="390"/>
    </location>
</feature>
<dbReference type="Pfam" id="PF15072">
    <property type="entry name" value="HROB"/>
    <property type="match status" value="1"/>
</dbReference>
<feature type="region of interest" description="Disordered" evidence="1">
    <location>
        <begin position="91"/>
        <end position="113"/>
    </location>
</feature>
<feature type="region of interest" description="Disordered" evidence="1">
    <location>
        <begin position="553"/>
        <end position="620"/>
    </location>
</feature>
<dbReference type="EMBL" id="JAUPFM010000013">
    <property type="protein sequence ID" value="KAK2833109.1"/>
    <property type="molecule type" value="Genomic_DNA"/>
</dbReference>
<proteinExistence type="predicted"/>
<evidence type="ECO:0000313" key="4">
    <source>
        <dbReference type="Proteomes" id="UP001187415"/>
    </source>
</evidence>
<accession>A0AA88M8H8</accession>